<evidence type="ECO:0000313" key="1">
    <source>
        <dbReference type="EMBL" id="KAH7857460.1"/>
    </source>
</evidence>
<organism evidence="1 2">
    <name type="scientific">Vaccinium darrowii</name>
    <dbReference type="NCBI Taxonomy" id="229202"/>
    <lineage>
        <taxon>Eukaryota</taxon>
        <taxon>Viridiplantae</taxon>
        <taxon>Streptophyta</taxon>
        <taxon>Embryophyta</taxon>
        <taxon>Tracheophyta</taxon>
        <taxon>Spermatophyta</taxon>
        <taxon>Magnoliopsida</taxon>
        <taxon>eudicotyledons</taxon>
        <taxon>Gunneridae</taxon>
        <taxon>Pentapetalae</taxon>
        <taxon>asterids</taxon>
        <taxon>Ericales</taxon>
        <taxon>Ericaceae</taxon>
        <taxon>Vaccinioideae</taxon>
        <taxon>Vaccinieae</taxon>
        <taxon>Vaccinium</taxon>
    </lineage>
</organism>
<sequence>MVSQPKSSRLGLHAQQPESHLVTPADPPRATLCWRPIPFSRSQGSDLLQLLPVLNFPPKSTHRSGGNGITSDKETSPVQYIYSFITLVKFGAPGSCTPPVSEYLFPEIILTPSCSPRVQDGPQAATRRPDRTCQPWLPGFEPGELGRGAEGGGLKWAIRPVVQGGLELHFVTMSS</sequence>
<dbReference type="EMBL" id="CM037153">
    <property type="protein sequence ID" value="KAH7857460.1"/>
    <property type="molecule type" value="Genomic_DNA"/>
</dbReference>
<proteinExistence type="predicted"/>
<dbReference type="Proteomes" id="UP000828048">
    <property type="component" value="Chromosome 3"/>
</dbReference>
<accession>A0ACB7YV50</accession>
<comment type="caution">
    <text evidence="1">The sequence shown here is derived from an EMBL/GenBank/DDBJ whole genome shotgun (WGS) entry which is preliminary data.</text>
</comment>
<gene>
    <name evidence="1" type="ORF">Vadar_012938</name>
</gene>
<name>A0ACB7YV50_9ERIC</name>
<evidence type="ECO:0000313" key="2">
    <source>
        <dbReference type="Proteomes" id="UP000828048"/>
    </source>
</evidence>
<reference evidence="1 2" key="1">
    <citation type="journal article" date="2021" name="Hortic Res">
        <title>High-quality reference genome and annotation aids understanding of berry development for evergreen blueberry (Vaccinium darrowii).</title>
        <authorList>
            <person name="Yu J."/>
            <person name="Hulse-Kemp A.M."/>
            <person name="Babiker E."/>
            <person name="Staton M."/>
        </authorList>
    </citation>
    <scope>NUCLEOTIDE SEQUENCE [LARGE SCALE GENOMIC DNA]</scope>
    <source>
        <strain evidence="2">cv. NJ 8807/NJ 8810</strain>
        <tissue evidence="1">Young leaf</tissue>
    </source>
</reference>
<keyword evidence="2" id="KW-1185">Reference proteome</keyword>
<protein>
    <submittedName>
        <fullName evidence="1">Uncharacterized protein</fullName>
    </submittedName>
</protein>